<evidence type="ECO:0000256" key="4">
    <source>
        <dbReference type="ARBA" id="ARBA00022989"/>
    </source>
</evidence>
<keyword evidence="5 6" id="KW-0472">Membrane</keyword>
<evidence type="ECO:0008006" key="9">
    <source>
        <dbReference type="Google" id="ProtNLM"/>
    </source>
</evidence>
<keyword evidence="3 6" id="KW-0812">Transmembrane</keyword>
<keyword evidence="8" id="KW-1185">Reference proteome</keyword>
<evidence type="ECO:0000256" key="6">
    <source>
        <dbReference type="SAM" id="Phobius"/>
    </source>
</evidence>
<organism evidence="7 8">
    <name type="scientific">Desulfosarcina ovata subsp. ovata</name>
    <dbReference type="NCBI Taxonomy" id="2752305"/>
    <lineage>
        <taxon>Bacteria</taxon>
        <taxon>Pseudomonadati</taxon>
        <taxon>Thermodesulfobacteriota</taxon>
        <taxon>Desulfobacteria</taxon>
        <taxon>Desulfobacterales</taxon>
        <taxon>Desulfosarcinaceae</taxon>
        <taxon>Desulfosarcina</taxon>
    </lineage>
</organism>
<evidence type="ECO:0000313" key="8">
    <source>
        <dbReference type="Proteomes" id="UP000422108"/>
    </source>
</evidence>
<reference evidence="7 8" key="1">
    <citation type="submission" date="2019-11" db="EMBL/GenBank/DDBJ databases">
        <title>Comparative genomics of hydrocarbon-degrading Desulfosarcina strains.</title>
        <authorList>
            <person name="Watanabe M."/>
            <person name="Kojima H."/>
            <person name="Fukui M."/>
        </authorList>
    </citation>
    <scope>NUCLEOTIDE SEQUENCE [LARGE SCALE GENOMIC DNA]</scope>
    <source>
        <strain evidence="8">oXyS1</strain>
    </source>
</reference>
<gene>
    <name evidence="7" type="ORF">DSCOOX_33730</name>
</gene>
<dbReference type="GO" id="GO:0005886">
    <property type="term" value="C:plasma membrane"/>
    <property type="evidence" value="ECO:0007669"/>
    <property type="project" value="UniProtKB-SubCell"/>
</dbReference>
<keyword evidence="4 6" id="KW-1133">Transmembrane helix</keyword>
<feature type="transmembrane region" description="Helical" evidence="6">
    <location>
        <begin position="72"/>
        <end position="93"/>
    </location>
</feature>
<accession>A0A5K8ABU8</accession>
<feature type="transmembrane region" description="Helical" evidence="6">
    <location>
        <begin position="100"/>
        <end position="120"/>
    </location>
</feature>
<proteinExistence type="predicted"/>
<dbReference type="EMBL" id="AP021879">
    <property type="protein sequence ID" value="BBO90193.1"/>
    <property type="molecule type" value="Genomic_DNA"/>
</dbReference>
<dbReference type="Pfam" id="PF03899">
    <property type="entry name" value="ATP-synt_I"/>
    <property type="match status" value="1"/>
</dbReference>
<dbReference type="Proteomes" id="UP000422108">
    <property type="component" value="Chromosome"/>
</dbReference>
<evidence type="ECO:0000256" key="2">
    <source>
        <dbReference type="ARBA" id="ARBA00022475"/>
    </source>
</evidence>
<sequence>MIPAATVRNLQKNYGAKALALAIFVSLLFLALGYKSICRGLVLGAFFSTINFVLMAQTLHKTIKSDNVKASISAFGNICFRYIFIAIPLVIAIKFARFNLAATIVGLFMVQSVILGDHLYRNFFFAGEGEKGTLNGRIR</sequence>
<evidence type="ECO:0000256" key="3">
    <source>
        <dbReference type="ARBA" id="ARBA00022692"/>
    </source>
</evidence>
<feature type="transmembrane region" description="Helical" evidence="6">
    <location>
        <begin position="41"/>
        <end position="60"/>
    </location>
</feature>
<evidence type="ECO:0000256" key="5">
    <source>
        <dbReference type="ARBA" id="ARBA00023136"/>
    </source>
</evidence>
<dbReference type="InterPro" id="IPR005598">
    <property type="entry name" value="ATP_synth_I"/>
</dbReference>
<dbReference type="AlphaFoldDB" id="A0A5K8ABU8"/>
<name>A0A5K8ABU8_9BACT</name>
<evidence type="ECO:0000313" key="7">
    <source>
        <dbReference type="EMBL" id="BBO90193.1"/>
    </source>
</evidence>
<dbReference type="RefSeq" id="WP_155311274.1">
    <property type="nucleotide sequence ID" value="NZ_AP021879.1"/>
</dbReference>
<keyword evidence="2" id="KW-1003">Cell membrane</keyword>
<protein>
    <recommendedName>
        <fullName evidence="9">ATP synthase subunit I</fullName>
    </recommendedName>
</protein>
<feature type="transmembrane region" description="Helical" evidence="6">
    <location>
        <begin position="14"/>
        <end position="34"/>
    </location>
</feature>
<comment type="subcellular location">
    <subcellularLocation>
        <location evidence="1">Cell membrane</location>
        <topology evidence="1">Multi-pass membrane protein</topology>
    </subcellularLocation>
</comment>
<evidence type="ECO:0000256" key="1">
    <source>
        <dbReference type="ARBA" id="ARBA00004651"/>
    </source>
</evidence>